<accession>A0ABY9THR3</accession>
<protein>
    <submittedName>
        <fullName evidence="2">Uncharacterized protein</fullName>
    </submittedName>
</protein>
<evidence type="ECO:0000313" key="2">
    <source>
        <dbReference type="EMBL" id="WNC68369.1"/>
    </source>
</evidence>
<dbReference type="RefSeq" id="WP_348387525.1">
    <property type="nucleotide sequence ID" value="NZ_CP134146.1"/>
</dbReference>
<dbReference type="EMBL" id="CP134146">
    <property type="protein sequence ID" value="WNC68369.1"/>
    <property type="molecule type" value="Genomic_DNA"/>
</dbReference>
<keyword evidence="3" id="KW-1185">Reference proteome</keyword>
<feature type="transmembrane region" description="Helical" evidence="1">
    <location>
        <begin position="59"/>
        <end position="77"/>
    </location>
</feature>
<evidence type="ECO:0000256" key="1">
    <source>
        <dbReference type="SAM" id="Phobius"/>
    </source>
</evidence>
<keyword evidence="1" id="KW-0812">Transmembrane</keyword>
<reference evidence="3" key="1">
    <citation type="submission" date="2023-09" db="EMBL/GenBank/DDBJ databases">
        <authorList>
            <person name="Zhang C."/>
        </authorList>
    </citation>
    <scope>NUCLEOTIDE SEQUENCE [LARGE SCALE GENOMIC DNA]</scope>
    <source>
        <strain evidence="3">SQ345</strain>
    </source>
</reference>
<keyword evidence="1" id="KW-1133">Transmembrane helix</keyword>
<feature type="transmembrane region" description="Helical" evidence="1">
    <location>
        <begin position="84"/>
        <end position="102"/>
    </location>
</feature>
<feature type="transmembrane region" description="Helical" evidence="1">
    <location>
        <begin position="6"/>
        <end position="24"/>
    </location>
</feature>
<keyword evidence="1" id="KW-0472">Membrane</keyword>
<dbReference type="Proteomes" id="UP001248581">
    <property type="component" value="Chromosome"/>
</dbReference>
<evidence type="ECO:0000313" key="3">
    <source>
        <dbReference type="Proteomes" id="UP001248581"/>
    </source>
</evidence>
<organism evidence="2 3">
    <name type="scientific">Thalassotalea nanhaiensis</name>
    <dbReference type="NCBI Taxonomy" id="3065648"/>
    <lineage>
        <taxon>Bacteria</taxon>
        <taxon>Pseudomonadati</taxon>
        <taxon>Pseudomonadota</taxon>
        <taxon>Gammaproteobacteria</taxon>
        <taxon>Alteromonadales</taxon>
        <taxon>Colwelliaceae</taxon>
        <taxon>Thalassotalea</taxon>
    </lineage>
</organism>
<gene>
    <name evidence="2" type="ORF">RI845_17850</name>
</gene>
<name>A0ABY9THR3_9GAMM</name>
<proteinExistence type="predicted"/>
<sequence>MSVFQIAILLVIALVVATFFFSTLKKGESPPPKKETWKCFFVGLAIAAPVTVAFYNLQIVPIVMWFLLYAGGFIPWWSKYKKAFAYQWGMFFGITVGLIFIYEGPLQLV</sequence>
<feature type="transmembrane region" description="Helical" evidence="1">
    <location>
        <begin position="36"/>
        <end position="53"/>
    </location>
</feature>